<gene>
    <name evidence="2" type="ORF">A3A87_00445</name>
</gene>
<accession>A0A1F6U2E3</accession>
<evidence type="ECO:0000313" key="2">
    <source>
        <dbReference type="EMBL" id="OGI51554.1"/>
    </source>
</evidence>
<name>A0A1F6U2E3_9PROT</name>
<dbReference type="Proteomes" id="UP000179037">
    <property type="component" value="Unassembled WGS sequence"/>
</dbReference>
<reference evidence="2 3" key="1">
    <citation type="journal article" date="2016" name="Nat. Commun.">
        <title>Thousands of microbial genomes shed light on interconnected biogeochemical processes in an aquifer system.</title>
        <authorList>
            <person name="Anantharaman K."/>
            <person name="Brown C.T."/>
            <person name="Hug L.A."/>
            <person name="Sharon I."/>
            <person name="Castelle C.J."/>
            <person name="Probst A.J."/>
            <person name="Thomas B.C."/>
            <person name="Singh A."/>
            <person name="Wilkins M.J."/>
            <person name="Karaoz U."/>
            <person name="Brodie E.L."/>
            <person name="Williams K.H."/>
            <person name="Hubbard S.S."/>
            <person name="Banfield J.F."/>
        </authorList>
    </citation>
    <scope>NUCLEOTIDE SEQUENCE [LARGE SCALE GENOMIC DNA]</scope>
</reference>
<proteinExistence type="predicted"/>
<protein>
    <submittedName>
        <fullName evidence="2">Uncharacterized protein</fullName>
    </submittedName>
</protein>
<comment type="caution">
    <text evidence="2">The sequence shown here is derived from an EMBL/GenBank/DDBJ whole genome shotgun (WGS) entry which is preliminary data.</text>
</comment>
<sequence>MAITFVAGLGFSASSMAMKHMAEATAKACMDKKPGDMVKVDGKDVKCPEMKKEAGKKEEGKKEAGKKY</sequence>
<feature type="region of interest" description="Disordered" evidence="1">
    <location>
        <begin position="48"/>
        <end position="68"/>
    </location>
</feature>
<evidence type="ECO:0000256" key="1">
    <source>
        <dbReference type="SAM" id="MobiDB-lite"/>
    </source>
</evidence>
<dbReference type="EMBL" id="MFTC01000038">
    <property type="protein sequence ID" value="OGI51554.1"/>
    <property type="molecule type" value="Genomic_DNA"/>
</dbReference>
<evidence type="ECO:0000313" key="3">
    <source>
        <dbReference type="Proteomes" id="UP000179037"/>
    </source>
</evidence>
<organism evidence="2 3">
    <name type="scientific">Candidatus Muproteobacteria bacterium RIFCSPLOWO2_01_FULL_60_18</name>
    <dbReference type="NCBI Taxonomy" id="1817768"/>
    <lineage>
        <taxon>Bacteria</taxon>
        <taxon>Pseudomonadati</taxon>
        <taxon>Pseudomonadota</taxon>
        <taxon>Candidatus Muproteobacteria</taxon>
    </lineage>
</organism>
<dbReference type="AlphaFoldDB" id="A0A1F6U2E3"/>